<reference evidence="1 2" key="1">
    <citation type="submission" date="2020-08" db="EMBL/GenBank/DDBJ databases">
        <title>Sequencing the genomes of 1000 actinobacteria strains.</title>
        <authorList>
            <person name="Klenk H.-P."/>
        </authorList>
    </citation>
    <scope>NUCLEOTIDE SEQUENCE [LARGE SCALE GENOMIC DNA]</scope>
    <source>
        <strain evidence="1 2">DSM 43023</strain>
    </source>
</reference>
<dbReference type="RefSeq" id="WP_246466250.1">
    <property type="nucleotide sequence ID" value="NZ_BAABEK010000041.1"/>
</dbReference>
<evidence type="ECO:0000313" key="1">
    <source>
        <dbReference type="EMBL" id="MBB4940025.1"/>
    </source>
</evidence>
<dbReference type="EMBL" id="JACHJU010000001">
    <property type="protein sequence ID" value="MBB4940025.1"/>
    <property type="molecule type" value="Genomic_DNA"/>
</dbReference>
<proteinExistence type="predicted"/>
<sequence>MAKALERVDEISAFRLGRVKLDKVPPNRPATLARVGLGSKAPILERTPEPKRTALLTSVVRHLEASAIDDALDLFSVLMQVKLISAARRATDRDRIAARPRMAKASRMLDGVFRLWGEQLDLVVESGADLDPGAMWRALETEVGPREEVMAASVLLGELIGPADEEAEAEMRRLLATRYNTVRPFLSLLGESPALGAASGGKRILEAVKRLPVLARRKVKQKPLLPREIDGKLVPAAWKRAVYSKPELPEGAVDRDAYAVCVLEQLFRALNRRDVFASPSNRWADPRARLLDGKRWEAVAEDVLHGLSLDEPVEEHLAGRVQALDAAWQLMAERLEEAGQDAKLSFAVQPNGRLQLNVDRLGALGESASLKWLRTTTAKMLPKIDLPDLLFEVDSWTGFLGAFVHLGDGRTRMEDIRPRWSRRW</sequence>
<organism evidence="1 2">
    <name type="scientific">Streptosporangium album</name>
    <dbReference type="NCBI Taxonomy" id="47479"/>
    <lineage>
        <taxon>Bacteria</taxon>
        <taxon>Bacillati</taxon>
        <taxon>Actinomycetota</taxon>
        <taxon>Actinomycetes</taxon>
        <taxon>Streptosporangiales</taxon>
        <taxon>Streptosporangiaceae</taxon>
        <taxon>Streptosporangium</taxon>
    </lineage>
</organism>
<accession>A0A7W7RXM8</accession>
<evidence type="ECO:0000313" key="2">
    <source>
        <dbReference type="Proteomes" id="UP000534286"/>
    </source>
</evidence>
<protein>
    <submittedName>
        <fullName evidence="1">Uncharacterized protein</fullName>
    </submittedName>
</protein>
<comment type="caution">
    <text evidence="1">The sequence shown here is derived from an EMBL/GenBank/DDBJ whole genome shotgun (WGS) entry which is preliminary data.</text>
</comment>
<dbReference type="AlphaFoldDB" id="A0A7W7RXM8"/>
<dbReference type="Proteomes" id="UP000534286">
    <property type="component" value="Unassembled WGS sequence"/>
</dbReference>
<name>A0A7W7RXM8_9ACTN</name>
<gene>
    <name evidence="1" type="ORF">FHR32_004330</name>
</gene>
<keyword evidence="2" id="KW-1185">Reference proteome</keyword>